<keyword evidence="3" id="KW-1185">Reference proteome</keyword>
<sequence length="254" mass="29084">MFKIGLCSVTFRNLPVEEVIRAAKEAEIQGIEWGGDIHVPPGNLEQAETVAALTEDAGMEVTSYGSYYRLGETEDASFETILQTAVKLKAPSIRVWAGRKGSNEVTETDWRTIVEDARRIGDLSKERDIQINLEYHGRTLTDTVQSATRLMKEINHENISLYWQPALFETVEERKNSINQIKPWLTHVHVFHWKIIDGSRIVYSFSEGTNDWKGYLAELEKDDGVRYLMIEFVKGDRVEQFWDDVGVLKGLMNE</sequence>
<dbReference type="RefSeq" id="WP_379498103.1">
    <property type="nucleotide sequence ID" value="NZ_JBHSAO010000017.1"/>
</dbReference>
<evidence type="ECO:0000313" key="3">
    <source>
        <dbReference type="Proteomes" id="UP001595772"/>
    </source>
</evidence>
<evidence type="ECO:0000313" key="2">
    <source>
        <dbReference type="EMBL" id="MFC4025608.1"/>
    </source>
</evidence>
<keyword evidence="2" id="KW-0413">Isomerase</keyword>
<dbReference type="Proteomes" id="UP001595772">
    <property type="component" value="Unassembled WGS sequence"/>
</dbReference>
<dbReference type="InterPro" id="IPR050312">
    <property type="entry name" value="IolE/XylAMocC-like"/>
</dbReference>
<dbReference type="GO" id="GO:0016853">
    <property type="term" value="F:isomerase activity"/>
    <property type="evidence" value="ECO:0007669"/>
    <property type="project" value="UniProtKB-KW"/>
</dbReference>
<reference evidence="3" key="1">
    <citation type="journal article" date="2019" name="Int. J. Syst. Evol. Microbiol.">
        <title>The Global Catalogue of Microorganisms (GCM) 10K type strain sequencing project: providing services to taxonomists for standard genome sequencing and annotation.</title>
        <authorList>
            <consortium name="The Broad Institute Genomics Platform"/>
            <consortium name="The Broad Institute Genome Sequencing Center for Infectious Disease"/>
            <person name="Wu L."/>
            <person name="Ma J."/>
        </authorList>
    </citation>
    <scope>NUCLEOTIDE SEQUENCE [LARGE SCALE GENOMIC DNA]</scope>
    <source>
        <strain evidence="3">IBRC-M 10703</strain>
    </source>
</reference>
<feature type="domain" description="Xylose isomerase-like TIM barrel" evidence="1">
    <location>
        <begin position="20"/>
        <end position="231"/>
    </location>
</feature>
<dbReference type="InterPro" id="IPR013022">
    <property type="entry name" value="Xyl_isomerase-like_TIM-brl"/>
</dbReference>
<comment type="caution">
    <text evidence="2">The sequence shown here is derived from an EMBL/GenBank/DDBJ whole genome shotgun (WGS) entry which is preliminary data.</text>
</comment>
<dbReference type="PANTHER" id="PTHR12110">
    <property type="entry name" value="HYDROXYPYRUVATE ISOMERASE"/>
    <property type="match status" value="1"/>
</dbReference>
<dbReference type="InterPro" id="IPR036237">
    <property type="entry name" value="Xyl_isomerase-like_sf"/>
</dbReference>
<gene>
    <name evidence="2" type="ORF">ACFOUV_17660</name>
</gene>
<evidence type="ECO:0000259" key="1">
    <source>
        <dbReference type="Pfam" id="PF01261"/>
    </source>
</evidence>
<dbReference type="PANTHER" id="PTHR12110:SF41">
    <property type="entry name" value="INOSOSE DEHYDRATASE"/>
    <property type="match status" value="1"/>
</dbReference>
<dbReference type="SUPFAM" id="SSF51658">
    <property type="entry name" value="Xylose isomerase-like"/>
    <property type="match status" value="1"/>
</dbReference>
<dbReference type="EMBL" id="JBHSAO010000017">
    <property type="protein sequence ID" value="MFC4025608.1"/>
    <property type="molecule type" value="Genomic_DNA"/>
</dbReference>
<proteinExistence type="predicted"/>
<name>A0ABV8H0F1_9BACI</name>
<accession>A0ABV8H0F1</accession>
<dbReference type="Gene3D" id="3.20.20.150">
    <property type="entry name" value="Divalent-metal-dependent TIM barrel enzymes"/>
    <property type="match status" value="1"/>
</dbReference>
<organism evidence="2 3">
    <name type="scientific">Oceanobacillus longus</name>
    <dbReference type="NCBI Taxonomy" id="930120"/>
    <lineage>
        <taxon>Bacteria</taxon>
        <taxon>Bacillati</taxon>
        <taxon>Bacillota</taxon>
        <taxon>Bacilli</taxon>
        <taxon>Bacillales</taxon>
        <taxon>Bacillaceae</taxon>
        <taxon>Oceanobacillus</taxon>
    </lineage>
</organism>
<dbReference type="Pfam" id="PF01261">
    <property type="entry name" value="AP_endonuc_2"/>
    <property type="match status" value="1"/>
</dbReference>
<protein>
    <submittedName>
        <fullName evidence="2">Sugar phosphate isomerase/epimerase family protein</fullName>
    </submittedName>
</protein>